<dbReference type="Proteomes" id="UP000095662">
    <property type="component" value="Unassembled WGS sequence"/>
</dbReference>
<dbReference type="OrthoDB" id="9772602at2"/>
<gene>
    <name evidence="12" type="primary">udp</name>
    <name evidence="12" type="ORF">ERS852540_01783</name>
</gene>
<evidence type="ECO:0000256" key="1">
    <source>
        <dbReference type="ARBA" id="ARBA00004496"/>
    </source>
</evidence>
<evidence type="ECO:0000256" key="8">
    <source>
        <dbReference type="ARBA" id="ARBA00022679"/>
    </source>
</evidence>
<protein>
    <recommendedName>
        <fullName evidence="5 10">Uridine phosphorylase</fullName>
        <ecNumber evidence="4 10">2.4.2.3</ecNumber>
    </recommendedName>
</protein>
<dbReference type="Pfam" id="PF01048">
    <property type="entry name" value="PNP_UDP_1"/>
    <property type="match status" value="1"/>
</dbReference>
<dbReference type="SUPFAM" id="SSF53167">
    <property type="entry name" value="Purine and uridine phosphorylases"/>
    <property type="match status" value="1"/>
</dbReference>
<comment type="subcellular location">
    <subcellularLocation>
        <location evidence="1">Cytoplasm</location>
    </subcellularLocation>
</comment>
<dbReference type="CDD" id="cd17767">
    <property type="entry name" value="UP_EcUdp-like"/>
    <property type="match status" value="1"/>
</dbReference>
<keyword evidence="7 10" id="KW-0328">Glycosyltransferase</keyword>
<feature type="domain" description="Nucleoside phosphorylase" evidence="11">
    <location>
        <begin position="21"/>
        <end position="222"/>
    </location>
</feature>
<evidence type="ECO:0000313" key="13">
    <source>
        <dbReference type="Proteomes" id="UP000095662"/>
    </source>
</evidence>
<evidence type="ECO:0000256" key="9">
    <source>
        <dbReference type="ARBA" id="ARBA00048447"/>
    </source>
</evidence>
<organism evidence="12 13">
    <name type="scientific">[Eubacterium] siraeum</name>
    <dbReference type="NCBI Taxonomy" id="39492"/>
    <lineage>
        <taxon>Bacteria</taxon>
        <taxon>Bacillati</taxon>
        <taxon>Bacillota</taxon>
        <taxon>Clostridia</taxon>
        <taxon>Eubacteriales</taxon>
        <taxon>Oscillospiraceae</taxon>
        <taxon>Oscillospiraceae incertae sedis</taxon>
    </lineage>
</organism>
<evidence type="ECO:0000256" key="10">
    <source>
        <dbReference type="RuleBase" id="RU361131"/>
    </source>
</evidence>
<dbReference type="NCBIfam" id="TIGR01718">
    <property type="entry name" value="Uridine-psphlse"/>
    <property type="match status" value="1"/>
</dbReference>
<keyword evidence="6" id="KW-0963">Cytoplasm</keyword>
<dbReference type="GO" id="GO:0009164">
    <property type="term" value="P:nucleoside catabolic process"/>
    <property type="evidence" value="ECO:0007669"/>
    <property type="project" value="UniProtKB-ARBA"/>
</dbReference>
<evidence type="ECO:0000256" key="5">
    <source>
        <dbReference type="ARBA" id="ARBA00021980"/>
    </source>
</evidence>
<evidence type="ECO:0000259" key="11">
    <source>
        <dbReference type="Pfam" id="PF01048"/>
    </source>
</evidence>
<evidence type="ECO:0000313" key="12">
    <source>
        <dbReference type="EMBL" id="CUQ88713.1"/>
    </source>
</evidence>
<dbReference type="GO" id="GO:0005829">
    <property type="term" value="C:cytosol"/>
    <property type="evidence" value="ECO:0007669"/>
    <property type="project" value="TreeGrafter"/>
</dbReference>
<evidence type="ECO:0000256" key="7">
    <source>
        <dbReference type="ARBA" id="ARBA00022676"/>
    </source>
</evidence>
<dbReference type="Gene3D" id="3.40.50.1580">
    <property type="entry name" value="Nucleoside phosphorylase domain"/>
    <property type="match status" value="1"/>
</dbReference>
<comment type="similarity">
    <text evidence="3 10">Belongs to the PNP/UDP phosphorylase family.</text>
</comment>
<comment type="function">
    <text evidence="10">Catalyzes the reversible phosphorylytic cleavage of uridine to uracil and ribose-1-phosphate.</text>
</comment>
<dbReference type="AlphaFoldDB" id="A0A174ZMU6"/>
<dbReference type="GO" id="GO:0004850">
    <property type="term" value="F:uridine phosphorylase activity"/>
    <property type="evidence" value="ECO:0007669"/>
    <property type="project" value="UniProtKB-EC"/>
</dbReference>
<proteinExistence type="inferred from homology"/>
<dbReference type="InterPro" id="IPR035994">
    <property type="entry name" value="Nucleoside_phosphorylase_sf"/>
</dbReference>
<dbReference type="InterPro" id="IPR018016">
    <property type="entry name" value="Nucleoside_phosphorylase_CS"/>
</dbReference>
<evidence type="ECO:0000256" key="6">
    <source>
        <dbReference type="ARBA" id="ARBA00022490"/>
    </source>
</evidence>
<evidence type="ECO:0000256" key="4">
    <source>
        <dbReference type="ARBA" id="ARBA00011888"/>
    </source>
</evidence>
<dbReference type="GO" id="GO:0009166">
    <property type="term" value="P:nucleotide catabolic process"/>
    <property type="evidence" value="ECO:0007669"/>
    <property type="project" value="InterPro"/>
</dbReference>
<name>A0A174ZMU6_9FIRM</name>
<sequence length="264" mass="28209">MALLTENEQFHLKIKNGDVGRYAILPGDPGRVPLIAKYLDNAEFVASNREYTTYTGYLLGEKVSVVSTGIGGPSAAIAVEELIRSGTDTFIRIGTSGGMDISVSGGDLVVAQASIRSEGTSHEYIHENYPAVADFEVTTALKAAGDALSEDVDGKRCHVGVVHSKDSFYGEIEPLQMPVGDKLSGSWSAYVKCGCLTSEMESAAIFSVALARRKRAGAVFTALWNVERSNAGLPDTVCMDSDRAIRTAVNAVKILIEQDRKNGI</sequence>
<comment type="pathway">
    <text evidence="2 10">Pyrimidine metabolism; UMP biosynthesis via salvage pathway; uracil from uridine (phosphorylase route): step 1/1.</text>
</comment>
<dbReference type="InterPro" id="IPR000845">
    <property type="entry name" value="Nucleoside_phosphorylase_d"/>
</dbReference>
<dbReference type="InterPro" id="IPR010058">
    <property type="entry name" value="Uridine_phosphorylase"/>
</dbReference>
<dbReference type="PANTHER" id="PTHR43691">
    <property type="entry name" value="URIDINE PHOSPHORYLASE"/>
    <property type="match status" value="1"/>
</dbReference>
<reference evidence="12 13" key="1">
    <citation type="submission" date="2015-09" db="EMBL/GenBank/DDBJ databases">
        <authorList>
            <consortium name="Pathogen Informatics"/>
        </authorList>
    </citation>
    <scope>NUCLEOTIDE SEQUENCE [LARGE SCALE GENOMIC DNA]</scope>
    <source>
        <strain evidence="12 13">2789STDY5834928</strain>
    </source>
</reference>
<dbReference type="PROSITE" id="PS01232">
    <property type="entry name" value="PNP_UDP_1"/>
    <property type="match status" value="1"/>
</dbReference>
<accession>A0A174ZMU6</accession>
<dbReference type="PANTHER" id="PTHR43691:SF13">
    <property type="entry name" value="URIDINE PHOSPHORYLASE"/>
    <property type="match status" value="1"/>
</dbReference>
<dbReference type="EC" id="2.4.2.3" evidence="4 10"/>
<dbReference type="GO" id="GO:0044206">
    <property type="term" value="P:UMP salvage"/>
    <property type="evidence" value="ECO:0007669"/>
    <property type="project" value="UniProtKB-UniPathway"/>
</dbReference>
<evidence type="ECO:0000256" key="3">
    <source>
        <dbReference type="ARBA" id="ARBA00010456"/>
    </source>
</evidence>
<dbReference type="EMBL" id="CZBY01000014">
    <property type="protein sequence ID" value="CUQ88713.1"/>
    <property type="molecule type" value="Genomic_DNA"/>
</dbReference>
<keyword evidence="8 10" id="KW-0808">Transferase</keyword>
<dbReference type="STRING" id="39492.ERS852540_01783"/>
<evidence type="ECO:0000256" key="2">
    <source>
        <dbReference type="ARBA" id="ARBA00004825"/>
    </source>
</evidence>
<dbReference type="UniPathway" id="UPA00574">
    <property type="reaction ID" value="UER00633"/>
</dbReference>
<comment type="catalytic activity">
    <reaction evidence="9 10">
        <text>uridine + phosphate = alpha-D-ribose 1-phosphate + uracil</text>
        <dbReference type="Rhea" id="RHEA:24388"/>
        <dbReference type="ChEBI" id="CHEBI:16704"/>
        <dbReference type="ChEBI" id="CHEBI:17568"/>
        <dbReference type="ChEBI" id="CHEBI:43474"/>
        <dbReference type="ChEBI" id="CHEBI:57720"/>
        <dbReference type="EC" id="2.4.2.3"/>
    </reaction>
</comment>